<reference evidence="2" key="1">
    <citation type="journal article" date="2020" name="Fungal Divers.">
        <title>Resolving the Mortierellaceae phylogeny through synthesis of multi-gene phylogenetics and phylogenomics.</title>
        <authorList>
            <person name="Vandepol N."/>
            <person name="Liber J."/>
            <person name="Desiro A."/>
            <person name="Na H."/>
            <person name="Kennedy M."/>
            <person name="Barry K."/>
            <person name="Grigoriev I.V."/>
            <person name="Miller A.N."/>
            <person name="O'Donnell K."/>
            <person name="Stajich J.E."/>
            <person name="Bonito G."/>
        </authorList>
    </citation>
    <scope>NUCLEOTIDE SEQUENCE</scope>
    <source>
        <strain evidence="2">NRRL 28262</strain>
    </source>
</reference>
<proteinExistence type="predicted"/>
<comment type="caution">
    <text evidence="2">The sequence shown here is derived from an EMBL/GenBank/DDBJ whole genome shotgun (WGS) entry which is preliminary data.</text>
</comment>
<name>A0AAD4DL10_9FUNG</name>
<organism evidence="2 3">
    <name type="scientific">Linnemannia exigua</name>
    <dbReference type="NCBI Taxonomy" id="604196"/>
    <lineage>
        <taxon>Eukaryota</taxon>
        <taxon>Fungi</taxon>
        <taxon>Fungi incertae sedis</taxon>
        <taxon>Mucoromycota</taxon>
        <taxon>Mortierellomycotina</taxon>
        <taxon>Mortierellomycetes</taxon>
        <taxon>Mortierellales</taxon>
        <taxon>Mortierellaceae</taxon>
        <taxon>Linnemannia</taxon>
    </lineage>
</organism>
<dbReference type="EMBL" id="JAAAIL010000042">
    <property type="protein sequence ID" value="KAG0280891.1"/>
    <property type="molecule type" value="Genomic_DNA"/>
</dbReference>
<keyword evidence="3" id="KW-1185">Reference proteome</keyword>
<accession>A0AAD4DL10</accession>
<gene>
    <name evidence="2" type="ORF">BGZ95_008188</name>
</gene>
<evidence type="ECO:0000313" key="3">
    <source>
        <dbReference type="Proteomes" id="UP001194580"/>
    </source>
</evidence>
<evidence type="ECO:0000256" key="1">
    <source>
        <dbReference type="SAM" id="MobiDB-lite"/>
    </source>
</evidence>
<protein>
    <submittedName>
        <fullName evidence="2">Uncharacterized protein</fullName>
    </submittedName>
</protein>
<dbReference type="AlphaFoldDB" id="A0AAD4DL10"/>
<evidence type="ECO:0000313" key="2">
    <source>
        <dbReference type="EMBL" id="KAG0280891.1"/>
    </source>
</evidence>
<sequence length="230" mass="25026">MGPLDSDLEALTLNLSQCCPRVAVLTYSTVDISEPEHRYADFVRSLPALVDLQIRIPTLEGGHFARALLEQHAGSLEILDLRIVNRRSTAMGADVDADVEASEQKSREHLRRILMGCSELTALSIEGAERMSDAGASAVEFMAEAALFGWSVVGSSGTSVRHHRDASGTDANGFDGDHNEGEDEEGDVIVGSTSPSFVRDMMNRLDDMPRLQSFVLNNVEYTRIPPLIAP</sequence>
<dbReference type="Proteomes" id="UP001194580">
    <property type="component" value="Unassembled WGS sequence"/>
</dbReference>
<feature type="region of interest" description="Disordered" evidence="1">
    <location>
        <begin position="159"/>
        <end position="190"/>
    </location>
</feature>